<feature type="region of interest" description="Disordered" evidence="1">
    <location>
        <begin position="55"/>
        <end position="136"/>
    </location>
</feature>
<keyword evidence="3" id="KW-1185">Reference proteome</keyword>
<evidence type="ECO:0000313" key="3">
    <source>
        <dbReference type="Proteomes" id="UP000070544"/>
    </source>
</evidence>
<proteinExistence type="predicted"/>
<name>A0A139AZG6_GONPJ</name>
<dbReference type="Proteomes" id="UP000070544">
    <property type="component" value="Unassembled WGS sequence"/>
</dbReference>
<sequence length="136" mass="14964">MSKLVNGRRSCTLVGALVQLPRLLTYIDSHYIDFAELMEIMQISLRELAPPTAKITEIEPEEIPSEPAAKPPSGSRVSTKQSTVLDTPASASPEKASASETDQDSPPRQTKGPRGPRPSPFLQKQKSWKRMFSGPY</sequence>
<feature type="compositionally biased region" description="Low complexity" evidence="1">
    <location>
        <begin position="88"/>
        <end position="100"/>
    </location>
</feature>
<accession>A0A139AZG6</accession>
<reference evidence="2 3" key="1">
    <citation type="journal article" date="2015" name="Genome Biol. Evol.">
        <title>Phylogenomic analyses indicate that early fungi evolved digesting cell walls of algal ancestors of land plants.</title>
        <authorList>
            <person name="Chang Y."/>
            <person name="Wang S."/>
            <person name="Sekimoto S."/>
            <person name="Aerts A.L."/>
            <person name="Choi C."/>
            <person name="Clum A."/>
            <person name="LaButti K.M."/>
            <person name="Lindquist E.A."/>
            <person name="Yee Ngan C."/>
            <person name="Ohm R.A."/>
            <person name="Salamov A.A."/>
            <person name="Grigoriev I.V."/>
            <person name="Spatafora J.W."/>
            <person name="Berbee M.L."/>
        </authorList>
    </citation>
    <scope>NUCLEOTIDE SEQUENCE [LARGE SCALE GENOMIC DNA]</scope>
    <source>
        <strain evidence="2 3">JEL478</strain>
    </source>
</reference>
<evidence type="ECO:0000313" key="2">
    <source>
        <dbReference type="EMBL" id="KXS21875.1"/>
    </source>
</evidence>
<gene>
    <name evidence="2" type="ORF">M427DRAFT_280794</name>
</gene>
<feature type="compositionally biased region" description="Polar residues" evidence="1">
    <location>
        <begin position="75"/>
        <end position="85"/>
    </location>
</feature>
<evidence type="ECO:0000256" key="1">
    <source>
        <dbReference type="SAM" id="MobiDB-lite"/>
    </source>
</evidence>
<dbReference type="EMBL" id="KQ965732">
    <property type="protein sequence ID" value="KXS21875.1"/>
    <property type="molecule type" value="Genomic_DNA"/>
</dbReference>
<organism evidence="2 3">
    <name type="scientific">Gonapodya prolifera (strain JEL478)</name>
    <name type="common">Monoblepharis prolifera</name>
    <dbReference type="NCBI Taxonomy" id="1344416"/>
    <lineage>
        <taxon>Eukaryota</taxon>
        <taxon>Fungi</taxon>
        <taxon>Fungi incertae sedis</taxon>
        <taxon>Chytridiomycota</taxon>
        <taxon>Chytridiomycota incertae sedis</taxon>
        <taxon>Monoblepharidomycetes</taxon>
        <taxon>Monoblepharidales</taxon>
        <taxon>Gonapodyaceae</taxon>
        <taxon>Gonapodya</taxon>
    </lineage>
</organism>
<dbReference type="AlphaFoldDB" id="A0A139AZG6"/>
<protein>
    <submittedName>
        <fullName evidence="2">Uncharacterized protein</fullName>
    </submittedName>
</protein>